<sequence length="264" mass="28961">MKLAALQTDIAWEDPQANFERLRPQIAGAAASGARMVVLPEMYACGFSMDTQAIAEPFEGPSVGFLREQARAHGLWMAASVPVLAPTEVGSASSPGAKPSNTFVLAGPAGEVHRYAKRHPFTFAKEHEHYAAGEDTLTVTIEGVRVSAFICYDLRFADEFWRLAHDTDLYVVVANWPQKRRMHWQTLLRARAIENQAWVVGVNRVGEGSGLAYSGDSMIIDPWGEVVAAASRDATTLLAEISAARVADARRKFPVLEDRRPPTR</sequence>
<evidence type="ECO:0000259" key="1">
    <source>
        <dbReference type="PROSITE" id="PS50263"/>
    </source>
</evidence>
<accession>A6GDG9</accession>
<keyword evidence="2" id="KW-0378">Hydrolase</keyword>
<dbReference type="Gene3D" id="3.60.110.10">
    <property type="entry name" value="Carbon-nitrogen hydrolase"/>
    <property type="match status" value="1"/>
</dbReference>
<organism evidence="2 3">
    <name type="scientific">Plesiocystis pacifica SIR-1</name>
    <dbReference type="NCBI Taxonomy" id="391625"/>
    <lineage>
        <taxon>Bacteria</taxon>
        <taxon>Pseudomonadati</taxon>
        <taxon>Myxococcota</taxon>
        <taxon>Polyangia</taxon>
        <taxon>Nannocystales</taxon>
        <taxon>Nannocystaceae</taxon>
        <taxon>Plesiocystis</taxon>
    </lineage>
</organism>
<dbReference type="PROSITE" id="PS50263">
    <property type="entry name" value="CN_HYDROLASE"/>
    <property type="match status" value="1"/>
</dbReference>
<dbReference type="OrthoDB" id="9811121at2"/>
<dbReference type="PANTHER" id="PTHR47799">
    <property type="entry name" value="OMEGA-AMIDASE YAFV"/>
    <property type="match status" value="1"/>
</dbReference>
<dbReference type="InterPro" id="IPR003010">
    <property type="entry name" value="C-N_Hydrolase"/>
</dbReference>
<dbReference type="InterPro" id="IPR036526">
    <property type="entry name" value="C-N_Hydrolase_sf"/>
</dbReference>
<dbReference type="EMBL" id="ABCS01000073">
    <property type="protein sequence ID" value="EDM76081.1"/>
    <property type="molecule type" value="Genomic_DNA"/>
</dbReference>
<gene>
    <name evidence="2" type="ORF">PPSIR1_41404</name>
</gene>
<dbReference type="InterPro" id="IPR052737">
    <property type="entry name" value="Omega-amidase_YafV"/>
</dbReference>
<dbReference type="STRING" id="391625.PPSIR1_41404"/>
<dbReference type="eggNOG" id="COG0388">
    <property type="taxonomic scope" value="Bacteria"/>
</dbReference>
<dbReference type="PANTHER" id="PTHR47799:SF1">
    <property type="entry name" value="OMEGA-AMIDASE YAFV"/>
    <property type="match status" value="1"/>
</dbReference>
<comment type="caution">
    <text evidence="2">The sequence shown here is derived from an EMBL/GenBank/DDBJ whole genome shotgun (WGS) entry which is preliminary data.</text>
</comment>
<dbReference type="Pfam" id="PF00795">
    <property type="entry name" value="CN_hydrolase"/>
    <property type="match status" value="1"/>
</dbReference>
<reference evidence="2 3" key="1">
    <citation type="submission" date="2007-06" db="EMBL/GenBank/DDBJ databases">
        <authorList>
            <person name="Shimkets L."/>
            <person name="Ferriera S."/>
            <person name="Johnson J."/>
            <person name="Kravitz S."/>
            <person name="Beeson K."/>
            <person name="Sutton G."/>
            <person name="Rogers Y.-H."/>
            <person name="Friedman R."/>
            <person name="Frazier M."/>
            <person name="Venter J.C."/>
        </authorList>
    </citation>
    <scope>NUCLEOTIDE SEQUENCE [LARGE SCALE GENOMIC DNA]</scope>
    <source>
        <strain evidence="2 3">SIR-1</strain>
    </source>
</reference>
<proteinExistence type="predicted"/>
<feature type="domain" description="CN hydrolase" evidence="1">
    <location>
        <begin position="1"/>
        <end position="243"/>
    </location>
</feature>
<evidence type="ECO:0000313" key="3">
    <source>
        <dbReference type="Proteomes" id="UP000005801"/>
    </source>
</evidence>
<evidence type="ECO:0000313" key="2">
    <source>
        <dbReference type="EMBL" id="EDM76081.1"/>
    </source>
</evidence>
<dbReference type="GO" id="GO:0106008">
    <property type="term" value="F:2-oxoglutaramate amidase activity"/>
    <property type="evidence" value="ECO:0007669"/>
    <property type="project" value="TreeGrafter"/>
</dbReference>
<protein>
    <submittedName>
        <fullName evidence="2">Carbon-nitrogen hydrolase family protein</fullName>
    </submittedName>
</protein>
<dbReference type="AlphaFoldDB" id="A6GDG9"/>
<dbReference type="RefSeq" id="WP_006974759.1">
    <property type="nucleotide sequence ID" value="NZ_ABCS01000073.1"/>
</dbReference>
<name>A6GDG9_9BACT</name>
<dbReference type="GO" id="GO:0050152">
    <property type="term" value="F:omega-amidase activity"/>
    <property type="evidence" value="ECO:0007669"/>
    <property type="project" value="TreeGrafter"/>
</dbReference>
<dbReference type="CDD" id="cd07583">
    <property type="entry name" value="nitrilase_5"/>
    <property type="match status" value="1"/>
</dbReference>
<dbReference type="SUPFAM" id="SSF56317">
    <property type="entry name" value="Carbon-nitrogen hydrolase"/>
    <property type="match status" value="1"/>
</dbReference>
<keyword evidence="3" id="KW-1185">Reference proteome</keyword>
<dbReference type="Proteomes" id="UP000005801">
    <property type="component" value="Unassembled WGS sequence"/>
</dbReference>